<gene>
    <name evidence="2" type="ORF">B296_00049853</name>
</gene>
<name>A0A426XFC5_ENSVE</name>
<evidence type="ECO:0000313" key="2">
    <source>
        <dbReference type="EMBL" id="RRT38175.1"/>
    </source>
</evidence>
<evidence type="ECO:0000313" key="3">
    <source>
        <dbReference type="Proteomes" id="UP000287651"/>
    </source>
</evidence>
<protein>
    <submittedName>
        <fullName evidence="2">Uncharacterized protein</fullName>
    </submittedName>
</protein>
<comment type="caution">
    <text evidence="2">The sequence shown here is derived from an EMBL/GenBank/DDBJ whole genome shotgun (WGS) entry which is preliminary data.</text>
</comment>
<dbReference type="EMBL" id="AMZH03021475">
    <property type="protein sequence ID" value="RRT38175.1"/>
    <property type="molecule type" value="Genomic_DNA"/>
</dbReference>
<feature type="region of interest" description="Disordered" evidence="1">
    <location>
        <begin position="74"/>
        <end position="133"/>
    </location>
</feature>
<reference evidence="2 3" key="1">
    <citation type="journal article" date="2014" name="Agronomy (Basel)">
        <title>A Draft Genome Sequence for Ensete ventricosum, the Drought-Tolerant Tree Against Hunger.</title>
        <authorList>
            <person name="Harrison J."/>
            <person name="Moore K.A."/>
            <person name="Paszkiewicz K."/>
            <person name="Jones T."/>
            <person name="Grant M."/>
            <person name="Ambacheew D."/>
            <person name="Muzemil S."/>
            <person name="Studholme D.J."/>
        </authorList>
    </citation>
    <scope>NUCLEOTIDE SEQUENCE [LARGE SCALE GENOMIC DNA]</scope>
</reference>
<evidence type="ECO:0000256" key="1">
    <source>
        <dbReference type="SAM" id="MobiDB-lite"/>
    </source>
</evidence>
<proteinExistence type="predicted"/>
<sequence>MMRLNRVELFYAFLLHFRNEHSEDGGSRPPIGVADHGQALCRGGQLRPRLLQWWPPVAEPGDTRPRLACKESMSIEASPTCIGSARPQGRRLQALRPSAHWSTGDYRRGDRQQRTVLSPVQGRRRQQRSEGKG</sequence>
<accession>A0A426XFC5</accession>
<organism evidence="2 3">
    <name type="scientific">Ensete ventricosum</name>
    <name type="common">Abyssinian banana</name>
    <name type="synonym">Musa ensete</name>
    <dbReference type="NCBI Taxonomy" id="4639"/>
    <lineage>
        <taxon>Eukaryota</taxon>
        <taxon>Viridiplantae</taxon>
        <taxon>Streptophyta</taxon>
        <taxon>Embryophyta</taxon>
        <taxon>Tracheophyta</taxon>
        <taxon>Spermatophyta</taxon>
        <taxon>Magnoliopsida</taxon>
        <taxon>Liliopsida</taxon>
        <taxon>Zingiberales</taxon>
        <taxon>Musaceae</taxon>
        <taxon>Ensete</taxon>
    </lineage>
</organism>
<dbReference type="Proteomes" id="UP000287651">
    <property type="component" value="Unassembled WGS sequence"/>
</dbReference>
<dbReference type="AlphaFoldDB" id="A0A426XFC5"/>